<evidence type="ECO:0000256" key="1">
    <source>
        <dbReference type="ARBA" id="ARBA00008683"/>
    </source>
</evidence>
<feature type="domain" description="Peptidase S49" evidence="3">
    <location>
        <begin position="155"/>
        <end position="305"/>
    </location>
</feature>
<protein>
    <submittedName>
        <fullName evidence="4">S49 family peptidase</fullName>
    </submittedName>
</protein>
<keyword evidence="5" id="KW-1185">Reference proteome</keyword>
<dbReference type="PANTHER" id="PTHR42987:SF4">
    <property type="entry name" value="PROTEASE SOHB-RELATED"/>
    <property type="match status" value="1"/>
</dbReference>
<gene>
    <name evidence="4" type="ORF">EGI31_12680</name>
</gene>
<organism evidence="4 5">
    <name type="scientific">Lacihabitans soyangensis</name>
    <dbReference type="NCBI Taxonomy" id="869394"/>
    <lineage>
        <taxon>Bacteria</taxon>
        <taxon>Pseudomonadati</taxon>
        <taxon>Bacteroidota</taxon>
        <taxon>Cytophagia</taxon>
        <taxon>Cytophagales</taxon>
        <taxon>Leadbetterellaceae</taxon>
        <taxon>Lacihabitans</taxon>
    </lineage>
</organism>
<reference evidence="4 5" key="1">
    <citation type="submission" date="2018-11" db="EMBL/GenBank/DDBJ databases">
        <title>Novel bacteria species description.</title>
        <authorList>
            <person name="Han J.-H."/>
        </authorList>
    </citation>
    <scope>NUCLEOTIDE SEQUENCE [LARGE SCALE GENOMIC DNA]</scope>
    <source>
        <strain evidence="4 5">KCTC23259</strain>
    </source>
</reference>
<dbReference type="InterPro" id="IPR002142">
    <property type="entry name" value="Peptidase_S49"/>
</dbReference>
<feature type="region of interest" description="Disordered" evidence="2">
    <location>
        <begin position="49"/>
        <end position="69"/>
    </location>
</feature>
<name>A0AAE3KX04_9BACT</name>
<dbReference type="SUPFAM" id="SSF52096">
    <property type="entry name" value="ClpP/crotonase"/>
    <property type="match status" value="1"/>
</dbReference>
<sequence>MIDIGSRMWAVEPVFARAINGLLASGKEDRIVNEIRLGQLARKEMGFIGMNAAPPAPDGGANADASDLSSQPLAGESLRQAQGDNGGTAEQYVAVIPIMGGMTRYGDACSYGTETLGRWMKQCERDERIVGVLLEIDSPGGEVNGTQQLGEIVRDLKKPVVSFVKGMGASAAYWVASQSKKIFMEAGPVSSVGSIGVLMVHYEFKSFEEQNGVKFTLLRSDGSSNKAKLNPYEVLTDEVAAEVRAEMNAMRADFVKVVKAGRKGKLNMENAEQIFSGKMFRGKEAINEGLADAFGTMEDAAKEVFRLAK</sequence>
<dbReference type="EMBL" id="RJUF01000041">
    <property type="protein sequence ID" value="MCP9763810.1"/>
    <property type="molecule type" value="Genomic_DNA"/>
</dbReference>
<dbReference type="InterPro" id="IPR029045">
    <property type="entry name" value="ClpP/crotonase-like_dom_sf"/>
</dbReference>
<proteinExistence type="inferred from homology"/>
<evidence type="ECO:0000256" key="2">
    <source>
        <dbReference type="SAM" id="MobiDB-lite"/>
    </source>
</evidence>
<evidence type="ECO:0000313" key="5">
    <source>
        <dbReference type="Proteomes" id="UP001204144"/>
    </source>
</evidence>
<dbReference type="Gene3D" id="6.20.330.10">
    <property type="match status" value="1"/>
</dbReference>
<evidence type="ECO:0000259" key="3">
    <source>
        <dbReference type="Pfam" id="PF01343"/>
    </source>
</evidence>
<evidence type="ECO:0000313" key="4">
    <source>
        <dbReference type="EMBL" id="MCP9763810.1"/>
    </source>
</evidence>
<dbReference type="Gene3D" id="3.90.226.10">
    <property type="entry name" value="2-enoyl-CoA Hydratase, Chain A, domain 1"/>
    <property type="match status" value="1"/>
</dbReference>
<comment type="similarity">
    <text evidence="1">Belongs to the peptidase S49 family.</text>
</comment>
<dbReference type="GO" id="GO:0006508">
    <property type="term" value="P:proteolysis"/>
    <property type="evidence" value="ECO:0007669"/>
    <property type="project" value="InterPro"/>
</dbReference>
<dbReference type="RefSeq" id="WP_255037602.1">
    <property type="nucleotide sequence ID" value="NZ_RJUF01000041.1"/>
</dbReference>
<accession>A0AAE3KX04</accession>
<dbReference type="GO" id="GO:0008233">
    <property type="term" value="F:peptidase activity"/>
    <property type="evidence" value="ECO:0007669"/>
    <property type="project" value="InterPro"/>
</dbReference>
<dbReference type="Proteomes" id="UP001204144">
    <property type="component" value="Unassembled WGS sequence"/>
</dbReference>
<dbReference type="CDD" id="cd07022">
    <property type="entry name" value="S49_Sppa_36K_type"/>
    <property type="match status" value="1"/>
</dbReference>
<dbReference type="Pfam" id="PF01343">
    <property type="entry name" value="Peptidase_S49"/>
    <property type="match status" value="1"/>
</dbReference>
<dbReference type="InterPro" id="IPR033855">
    <property type="entry name" value="Protein_C"/>
</dbReference>
<comment type="caution">
    <text evidence="4">The sequence shown here is derived from an EMBL/GenBank/DDBJ whole genome shotgun (WGS) entry which is preliminary data.</text>
</comment>
<dbReference type="AlphaFoldDB" id="A0AAE3KX04"/>
<dbReference type="PANTHER" id="PTHR42987">
    <property type="entry name" value="PEPTIDASE S49"/>
    <property type="match status" value="1"/>
</dbReference>